<dbReference type="EMBL" id="AKRT01000278">
    <property type="protein sequence ID" value="EIR19286.1"/>
    <property type="molecule type" value="Genomic_DNA"/>
</dbReference>
<dbReference type="GeneID" id="57977731"/>
<name>A0AB72ZJ97_YERPE</name>
<reference evidence="1 2" key="1">
    <citation type="submission" date="2012-05" db="EMBL/GenBank/DDBJ databases">
        <title>Genome sequence of Yersinia Pestis PY-08.</title>
        <authorList>
            <person name="Santana-Cruz I."/>
            <person name="Sengamalay N."/>
            <person name="McCracken C."/>
            <person name="Daugherty S.C."/>
            <person name="Maroo A."/>
            <person name="Vara P.G."/>
            <person name="Tallon L.J."/>
            <person name="Sadzewicz L."/>
            <person name="Vinetz J.M."/>
            <person name="Cespedes Zambrano M.J."/>
            <person name="Fraser-Liggett C.M."/>
            <person name="Tettelin H."/>
        </authorList>
    </citation>
    <scope>NUCLEOTIDE SEQUENCE [LARGE SCALE GENOMIC DNA]</scope>
    <source>
        <strain evidence="1 2">PY-08</strain>
    </source>
</reference>
<protein>
    <recommendedName>
        <fullName evidence="3">Integrase</fullName>
    </recommendedName>
</protein>
<comment type="caution">
    <text evidence="1">The sequence shown here is derived from an EMBL/GenBank/DDBJ whole genome shotgun (WGS) entry which is preliminary data.</text>
</comment>
<sequence length="74" mass="8262">MDLIVNGTKPGKSQKTYPKLDFNFTFHDLKAKGISDLEGTLSEKQAISGHKNMGQTARYDRKIKIVPVVGNQKK</sequence>
<gene>
    <name evidence="1" type="ORF">YPPY08_2209</name>
</gene>
<proteinExistence type="predicted"/>
<accession>A0AB72ZJ97</accession>
<organism evidence="1 2">
    <name type="scientific">Yersinia pestis PY-08</name>
    <dbReference type="NCBI Taxonomy" id="992134"/>
    <lineage>
        <taxon>Bacteria</taxon>
        <taxon>Pseudomonadati</taxon>
        <taxon>Pseudomonadota</taxon>
        <taxon>Gammaproteobacteria</taxon>
        <taxon>Enterobacterales</taxon>
        <taxon>Yersiniaceae</taxon>
        <taxon>Yersinia</taxon>
    </lineage>
</organism>
<evidence type="ECO:0000313" key="2">
    <source>
        <dbReference type="Proteomes" id="UP000003231"/>
    </source>
</evidence>
<dbReference type="AlphaFoldDB" id="A0AB72ZJ97"/>
<evidence type="ECO:0008006" key="3">
    <source>
        <dbReference type="Google" id="ProtNLM"/>
    </source>
</evidence>
<dbReference type="RefSeq" id="WP_002215398.1">
    <property type="nucleotide sequence ID" value="NZ_AKRT01000278.1"/>
</dbReference>
<evidence type="ECO:0000313" key="1">
    <source>
        <dbReference type="EMBL" id="EIR19286.1"/>
    </source>
</evidence>
<dbReference type="Proteomes" id="UP000003231">
    <property type="component" value="Unassembled WGS sequence"/>
</dbReference>